<proteinExistence type="predicted"/>
<evidence type="ECO:0000259" key="1">
    <source>
        <dbReference type="Pfam" id="PF08858"/>
    </source>
</evidence>
<feature type="domain" description="IDEAL" evidence="1">
    <location>
        <begin position="138"/>
        <end position="172"/>
    </location>
</feature>
<dbReference type="Gene3D" id="3.40.1530.30">
    <property type="entry name" value="Uncharacterised family UPF0302, N-terminal domain"/>
    <property type="match status" value="1"/>
</dbReference>
<feature type="domain" description="UPF0302" evidence="2">
    <location>
        <begin position="7"/>
        <end position="111"/>
    </location>
</feature>
<protein>
    <submittedName>
        <fullName evidence="3">YpiB family protein</fullName>
    </submittedName>
</protein>
<gene>
    <name evidence="3" type="ORF">I6N95_06280</name>
</gene>
<dbReference type="InterPro" id="IPR027393">
    <property type="entry name" value="Virus_scaffolding_prot_C"/>
</dbReference>
<evidence type="ECO:0000259" key="2">
    <source>
        <dbReference type="Pfam" id="PF08864"/>
    </source>
</evidence>
<dbReference type="Proteomes" id="UP000674938">
    <property type="component" value="Unassembled WGS sequence"/>
</dbReference>
<accession>A0A940SVR6</accession>
<dbReference type="InterPro" id="IPR014957">
    <property type="entry name" value="IDEAL_dom"/>
</dbReference>
<dbReference type="PIRSF" id="PIRSF007165">
    <property type="entry name" value="UCP007165"/>
    <property type="match status" value="1"/>
</dbReference>
<evidence type="ECO:0000313" key="3">
    <source>
        <dbReference type="EMBL" id="MBP1040603.1"/>
    </source>
</evidence>
<dbReference type="Pfam" id="PF08864">
    <property type="entry name" value="UPF0302"/>
    <property type="match status" value="1"/>
</dbReference>
<dbReference type="RefSeq" id="WP_209525746.1">
    <property type="nucleotide sequence ID" value="NZ_JAEEGA010000003.1"/>
</dbReference>
<evidence type="ECO:0000313" key="4">
    <source>
        <dbReference type="Proteomes" id="UP000674938"/>
    </source>
</evidence>
<dbReference type="Pfam" id="PF08858">
    <property type="entry name" value="IDEAL"/>
    <property type="match status" value="1"/>
</dbReference>
<dbReference type="InterPro" id="IPR014963">
    <property type="entry name" value="UPF0302_N"/>
</dbReference>
<comment type="caution">
    <text evidence="3">The sequence shown here is derived from an EMBL/GenBank/DDBJ whole genome shotgun (WGS) entry which is preliminary data.</text>
</comment>
<reference evidence="3" key="1">
    <citation type="submission" date="2020-12" db="EMBL/GenBank/DDBJ databases">
        <title>Vagococcus allomyrinae sp. nov. and Enterococcus lavae sp. nov., isolated from the larvae of Allomyrina dichotoma.</title>
        <authorList>
            <person name="Lee S.D."/>
        </authorList>
    </citation>
    <scope>NUCLEOTIDE SEQUENCE</scope>
    <source>
        <strain evidence="3">BWB3-3</strain>
    </source>
</reference>
<dbReference type="InterPro" id="IPR011188">
    <property type="entry name" value="UPF0302"/>
</dbReference>
<sequence>MSINVDEKKAFIAWLNDHVDFGRREIYWILNYLMNHSAILSKVTFVEHASKTPRGVRISQAGFETEGLELYLNGRTFTDSEQVFHELRMNWKKELFMEIAFENAWDSSEYLAVLADNPFYSWNDTVDADVEQSVLAALENEQKSKELDTLYQEINRALEAGNQAEFERLTNNLKAR</sequence>
<dbReference type="InterPro" id="IPR038091">
    <property type="entry name" value="UPF0302_N_sf"/>
</dbReference>
<dbReference type="AlphaFoldDB" id="A0A940SVR6"/>
<organism evidence="3 4">
    <name type="scientific">Vagococcus allomyrinae</name>
    <dbReference type="NCBI Taxonomy" id="2794353"/>
    <lineage>
        <taxon>Bacteria</taxon>
        <taxon>Bacillati</taxon>
        <taxon>Bacillota</taxon>
        <taxon>Bacilli</taxon>
        <taxon>Lactobacillales</taxon>
        <taxon>Enterococcaceae</taxon>
        <taxon>Vagococcus</taxon>
    </lineage>
</organism>
<name>A0A940SVR6_9ENTE</name>
<dbReference type="Gene3D" id="4.10.810.10">
    <property type="entry name" value="Virus Scaffolding Protein, Chain A"/>
    <property type="match status" value="1"/>
</dbReference>
<keyword evidence="4" id="KW-1185">Reference proteome</keyword>
<dbReference type="EMBL" id="JAEEGA010000003">
    <property type="protein sequence ID" value="MBP1040603.1"/>
    <property type="molecule type" value="Genomic_DNA"/>
</dbReference>